<organism evidence="3 4">
    <name type="scientific">Micromonospora aurantiaca</name>
    <name type="common">nom. illeg.</name>
    <dbReference type="NCBI Taxonomy" id="47850"/>
    <lineage>
        <taxon>Bacteria</taxon>
        <taxon>Bacillati</taxon>
        <taxon>Actinomycetota</taxon>
        <taxon>Actinomycetes</taxon>
        <taxon>Micromonosporales</taxon>
        <taxon>Micromonosporaceae</taxon>
        <taxon>Micromonospora</taxon>
    </lineage>
</organism>
<keyword evidence="4" id="KW-1185">Reference proteome</keyword>
<keyword evidence="2" id="KW-0472">Membrane</keyword>
<dbReference type="RefSeq" id="WP_082171189.1">
    <property type="nucleotide sequence ID" value="NZ_CBDRIQ010000020.1"/>
</dbReference>
<dbReference type="Proteomes" id="UP000471364">
    <property type="component" value="Unassembled WGS sequence"/>
</dbReference>
<gene>
    <name evidence="3" type="ORF">F6X54_26840</name>
</gene>
<dbReference type="InterPro" id="IPR021454">
    <property type="entry name" value="DUF3105"/>
</dbReference>
<feature type="region of interest" description="Disordered" evidence="1">
    <location>
        <begin position="198"/>
        <end position="222"/>
    </location>
</feature>
<feature type="transmembrane region" description="Helical" evidence="2">
    <location>
        <begin position="24"/>
        <end position="49"/>
    </location>
</feature>
<dbReference type="Pfam" id="PF11303">
    <property type="entry name" value="DUF3105"/>
    <property type="match status" value="1"/>
</dbReference>
<evidence type="ECO:0000256" key="2">
    <source>
        <dbReference type="SAM" id="Phobius"/>
    </source>
</evidence>
<comment type="caution">
    <text evidence="3">The sequence shown here is derived from an EMBL/GenBank/DDBJ whole genome shotgun (WGS) entry which is preliminary data.</text>
</comment>
<evidence type="ECO:0000256" key="1">
    <source>
        <dbReference type="SAM" id="MobiDB-lite"/>
    </source>
</evidence>
<reference evidence="3 4" key="1">
    <citation type="submission" date="2019-09" db="EMBL/GenBank/DDBJ databases">
        <title>High taxonomic diversity of Micromonospora strains isolated from Medicago sativa nodules in different geographical locations.</title>
        <authorList>
            <person name="Martinez-Hidalgo P."/>
            <person name="Flores-Felix J.D."/>
            <person name="Velazquez E."/>
            <person name="Brau L."/>
            <person name="Trujillo M.E."/>
            <person name="Martinez-Molina E."/>
        </authorList>
    </citation>
    <scope>NUCLEOTIDE SEQUENCE [LARGE SCALE GENOMIC DNA]</scope>
    <source>
        <strain evidence="3 4">ALFB5</strain>
    </source>
</reference>
<accession>A0ABQ6UAF7</accession>
<keyword evidence="2" id="KW-1133">Transmembrane helix</keyword>
<dbReference type="EMBL" id="WAAR01000160">
    <property type="protein sequence ID" value="KAB1106834.1"/>
    <property type="molecule type" value="Genomic_DNA"/>
</dbReference>
<feature type="compositionally biased region" description="Polar residues" evidence="1">
    <location>
        <begin position="201"/>
        <end position="213"/>
    </location>
</feature>
<name>A0ABQ6UAF7_9ACTN</name>
<sequence length="222" mass="23570">MRASKSSARTRPAKAVAVRPGRPWGVIAVVTAVSVLGVAIIGYAAVATWQGTRPWAQRLTGLSGVTDYASKKPAWLASEHKSGPLTYEVTPSVGGSHNSAWQNCTGDVYDAPIAAEHATHSMEHGAVWITYRSDLPADEVQRLAGRVRGVDYMLLSPHDNLDAPISLQAWGYRLTVPSADDERIDEFIRAARVNAGPEQGATCSGGITATGTTPRDLAPQGQ</sequence>
<protein>
    <submittedName>
        <fullName evidence="3">DUF3105 domain-containing protein</fullName>
    </submittedName>
</protein>
<evidence type="ECO:0000313" key="3">
    <source>
        <dbReference type="EMBL" id="KAB1106834.1"/>
    </source>
</evidence>
<proteinExistence type="predicted"/>
<keyword evidence="2" id="KW-0812">Transmembrane</keyword>
<evidence type="ECO:0000313" key="4">
    <source>
        <dbReference type="Proteomes" id="UP000471364"/>
    </source>
</evidence>